<accession>A0A4R8DQY6</accession>
<keyword evidence="2" id="KW-1185">Reference proteome</keyword>
<dbReference type="Proteomes" id="UP000294498">
    <property type="component" value="Unassembled WGS sequence"/>
</dbReference>
<reference evidence="1 2" key="1">
    <citation type="submission" date="2019-03" db="EMBL/GenBank/DDBJ databases">
        <title>Genomic Encyclopedia of Type Strains, Phase IV (KMG-IV): sequencing the most valuable type-strain genomes for metagenomic binning, comparative biology and taxonomic classification.</title>
        <authorList>
            <person name="Goeker M."/>
        </authorList>
    </citation>
    <scope>NUCLEOTIDE SEQUENCE [LARGE SCALE GENOMIC DNA]</scope>
    <source>
        <strain evidence="1 2">DSM 100059</strain>
    </source>
</reference>
<sequence length="105" mass="11557">MSQNLWARMATLVFELEKKLAAAESPGIKRHLDRMKSVLDEAGILMLNPLGEPYQETRTDLEASILPDARGSLAVVDVIKPVLYAQEEGKRTLLQRGVVIVGSKA</sequence>
<gene>
    <name evidence="1" type="ORF">EDB95_1391</name>
</gene>
<name>A0A4R8DQY6_9BACT</name>
<organism evidence="1 2">
    <name type="scientific">Dinghuibacter silviterrae</name>
    <dbReference type="NCBI Taxonomy" id="1539049"/>
    <lineage>
        <taxon>Bacteria</taxon>
        <taxon>Pseudomonadati</taxon>
        <taxon>Bacteroidota</taxon>
        <taxon>Chitinophagia</taxon>
        <taxon>Chitinophagales</taxon>
        <taxon>Chitinophagaceae</taxon>
        <taxon>Dinghuibacter</taxon>
    </lineage>
</organism>
<comment type="caution">
    <text evidence="1">The sequence shown here is derived from an EMBL/GenBank/DDBJ whole genome shotgun (WGS) entry which is preliminary data.</text>
</comment>
<dbReference type="EMBL" id="SODV01000001">
    <property type="protein sequence ID" value="TDX00369.1"/>
    <property type="molecule type" value="Genomic_DNA"/>
</dbReference>
<dbReference type="AlphaFoldDB" id="A0A4R8DQY6"/>
<evidence type="ECO:0000313" key="1">
    <source>
        <dbReference type="EMBL" id="TDX00369.1"/>
    </source>
</evidence>
<protein>
    <recommendedName>
        <fullName evidence="3">Molecular chaperone GrpE</fullName>
    </recommendedName>
</protein>
<proteinExistence type="predicted"/>
<evidence type="ECO:0008006" key="3">
    <source>
        <dbReference type="Google" id="ProtNLM"/>
    </source>
</evidence>
<evidence type="ECO:0000313" key="2">
    <source>
        <dbReference type="Proteomes" id="UP000294498"/>
    </source>
</evidence>